<evidence type="ECO:0000256" key="8">
    <source>
        <dbReference type="SAM" id="Phobius"/>
    </source>
</evidence>
<evidence type="ECO:0000256" key="4">
    <source>
        <dbReference type="ARBA" id="ARBA00022692"/>
    </source>
</evidence>
<feature type="transmembrane region" description="Helical" evidence="8">
    <location>
        <begin position="236"/>
        <end position="257"/>
    </location>
</feature>
<dbReference type="EMBL" id="JBHRTK010000009">
    <property type="protein sequence ID" value="MFC3205975.1"/>
    <property type="molecule type" value="Genomic_DNA"/>
</dbReference>
<evidence type="ECO:0000313" key="10">
    <source>
        <dbReference type="Proteomes" id="UP001595583"/>
    </source>
</evidence>
<accession>A0ABV7K914</accession>
<keyword evidence="3 9" id="KW-0808">Transferase</keyword>
<evidence type="ECO:0000256" key="6">
    <source>
        <dbReference type="ARBA" id="ARBA00023136"/>
    </source>
</evidence>
<evidence type="ECO:0000256" key="2">
    <source>
        <dbReference type="ARBA" id="ARBA00022676"/>
    </source>
</evidence>
<feature type="compositionally biased region" description="Gly residues" evidence="7">
    <location>
        <begin position="1"/>
        <end position="11"/>
    </location>
</feature>
<feature type="transmembrane region" description="Helical" evidence="8">
    <location>
        <begin position="567"/>
        <end position="590"/>
    </location>
</feature>
<reference evidence="10" key="1">
    <citation type="journal article" date="2019" name="Int. J. Syst. Evol. Microbiol.">
        <title>The Global Catalogue of Microorganisms (GCM) 10K type strain sequencing project: providing services to taxonomists for standard genome sequencing and annotation.</title>
        <authorList>
            <consortium name="The Broad Institute Genomics Platform"/>
            <consortium name="The Broad Institute Genome Sequencing Center for Infectious Disease"/>
            <person name="Wu L."/>
            <person name="Ma J."/>
        </authorList>
    </citation>
    <scope>NUCLEOTIDE SEQUENCE [LARGE SCALE GENOMIC DNA]</scope>
    <source>
        <strain evidence="10">KCTC 52165</strain>
    </source>
</reference>
<dbReference type="Pfam" id="PF13641">
    <property type="entry name" value="Glyco_tranf_2_3"/>
    <property type="match status" value="1"/>
</dbReference>
<dbReference type="Gene3D" id="3.90.550.10">
    <property type="entry name" value="Spore Coat Polysaccharide Biosynthesis Protein SpsA, Chain A"/>
    <property type="match status" value="1"/>
</dbReference>
<keyword evidence="10" id="KW-1185">Reference proteome</keyword>
<dbReference type="PANTHER" id="PTHR43867:SF2">
    <property type="entry name" value="CELLULOSE SYNTHASE CATALYTIC SUBUNIT A [UDP-FORMING]"/>
    <property type="match status" value="1"/>
</dbReference>
<feature type="transmembrane region" description="Helical" evidence="8">
    <location>
        <begin position="209"/>
        <end position="229"/>
    </location>
</feature>
<feature type="transmembrane region" description="Helical" evidence="8">
    <location>
        <begin position="528"/>
        <end position="555"/>
    </location>
</feature>
<name>A0ABV7K914_9HYPH</name>
<feature type="region of interest" description="Disordered" evidence="7">
    <location>
        <begin position="1"/>
        <end position="27"/>
    </location>
</feature>
<evidence type="ECO:0000313" key="9">
    <source>
        <dbReference type="EMBL" id="MFC3205975.1"/>
    </source>
</evidence>
<dbReference type="Proteomes" id="UP001595583">
    <property type="component" value="Unassembled WGS sequence"/>
</dbReference>
<evidence type="ECO:0000256" key="1">
    <source>
        <dbReference type="ARBA" id="ARBA00004141"/>
    </source>
</evidence>
<dbReference type="PANTHER" id="PTHR43867">
    <property type="entry name" value="CELLULOSE SYNTHASE CATALYTIC SUBUNIT A [UDP-FORMING]"/>
    <property type="match status" value="1"/>
</dbReference>
<dbReference type="SUPFAM" id="SSF53448">
    <property type="entry name" value="Nucleotide-diphospho-sugar transferases"/>
    <property type="match status" value="1"/>
</dbReference>
<comment type="subcellular location">
    <subcellularLocation>
        <location evidence="1">Membrane</location>
        <topology evidence="1">Multi-pass membrane protein</topology>
    </subcellularLocation>
</comment>
<feature type="compositionally biased region" description="Low complexity" evidence="7">
    <location>
        <begin position="12"/>
        <end position="26"/>
    </location>
</feature>
<keyword evidence="6 8" id="KW-0472">Membrane</keyword>
<feature type="transmembrane region" description="Helical" evidence="8">
    <location>
        <begin position="602"/>
        <end position="622"/>
    </location>
</feature>
<dbReference type="GO" id="GO:0016757">
    <property type="term" value="F:glycosyltransferase activity"/>
    <property type="evidence" value="ECO:0007669"/>
    <property type="project" value="UniProtKB-KW"/>
</dbReference>
<evidence type="ECO:0000256" key="3">
    <source>
        <dbReference type="ARBA" id="ARBA00022679"/>
    </source>
</evidence>
<gene>
    <name evidence="9" type="ORF">ACFOHJ_07110</name>
</gene>
<evidence type="ECO:0000256" key="7">
    <source>
        <dbReference type="SAM" id="MobiDB-lite"/>
    </source>
</evidence>
<dbReference type="InterPro" id="IPR050321">
    <property type="entry name" value="Glycosyltr_2/OpgH_subfam"/>
</dbReference>
<dbReference type="InterPro" id="IPR029044">
    <property type="entry name" value="Nucleotide-diphossugar_trans"/>
</dbReference>
<sequence>MRPFGVDGGGDAAAADKAARAPPEGAEPGHDAVLAQIFFPELAEWLPVLRRLAVPLQAAIEATLHARREGCDLQSALLTLGATTRSDLLHAIAAELGFGVVETVDPDKIIVRREHSITLLRGRNGQIPIKMIGKDGDVVFLITPERLRPVAMRATIAARPTLARHLRLVDAQVLRAAVLAHARPLLARRARLGLFERFPEFSARVVANAWQGLLVGALLALLPVGLLLARDDLLSAAHFLATLFFFSCVSLRFAAVASIRPPKPNAGVAMPEGEKPVYSVLVALYREAAVVPDLVAALERLAWPRDRLDIKLVCEAGDTGTLAVLGALDLPPHFEVVVVPPGGPKTKPKALDYALQIAGGDFVALYDAEDDPHPMQLVEAWRRFRDAGPDLAAVQAPLEISNRGSGLIARMFAFEYAALFRGLLPWLSKRGLILPLGGTSNHFRREALEAAGGWDPFNVTEDADLGMRLKRLGYRTEIISCPTNEPAPTRFKVWLPQRTRWFKGWTQTWLVHMRNPARLARELGFKSFLIAQVLFAGMLASALLHPLLLATFAYFSITLLFSRTIGTFGTTLLAVDVVNIVSGYLSFLLLGWQTLSRRERRGFWKIVLFTPLYWVMLSLAGWRAVWQLWRKPHHWEKTPHEPVRGASSRRPPQPIFSGTPALRR</sequence>
<organism evidence="9 10">
    <name type="scientific">Aquamicrobium soli</name>
    <dbReference type="NCBI Taxonomy" id="1811518"/>
    <lineage>
        <taxon>Bacteria</taxon>
        <taxon>Pseudomonadati</taxon>
        <taxon>Pseudomonadota</taxon>
        <taxon>Alphaproteobacteria</taxon>
        <taxon>Hyphomicrobiales</taxon>
        <taxon>Phyllobacteriaceae</taxon>
        <taxon>Aquamicrobium</taxon>
    </lineage>
</organism>
<dbReference type="EC" id="2.4.-.-" evidence="9"/>
<proteinExistence type="predicted"/>
<keyword evidence="5 8" id="KW-1133">Transmembrane helix</keyword>
<feature type="region of interest" description="Disordered" evidence="7">
    <location>
        <begin position="639"/>
        <end position="664"/>
    </location>
</feature>
<comment type="caution">
    <text evidence="9">The sequence shown here is derived from an EMBL/GenBank/DDBJ whole genome shotgun (WGS) entry which is preliminary data.</text>
</comment>
<keyword evidence="4 8" id="KW-0812">Transmembrane</keyword>
<protein>
    <submittedName>
        <fullName evidence="9">Glycosyltransferase</fullName>
        <ecNumber evidence="9">2.4.-.-</ecNumber>
    </submittedName>
</protein>
<dbReference type="RefSeq" id="WP_378219792.1">
    <property type="nucleotide sequence ID" value="NZ_JBHRTK010000009.1"/>
</dbReference>
<keyword evidence="2 9" id="KW-0328">Glycosyltransferase</keyword>
<evidence type="ECO:0000256" key="5">
    <source>
        <dbReference type="ARBA" id="ARBA00022989"/>
    </source>
</evidence>